<evidence type="ECO:0000259" key="5">
    <source>
        <dbReference type="PROSITE" id="PS51352"/>
    </source>
</evidence>
<name>Z9JH23_9GAMM</name>
<sequence length="287" mass="31410">MLQPLFNDAVLQAVYPRGVTPTCCITKVRYRVAGPGSGADPSAGDLSHRHLTRVARPPVPSALLYSEVRVLDCGRCLDHCGRRVRGLFQPLHGEWPFSILRRYCMNLRILGLLSTVLCVACQRVPEPPAASTAQQVSSPAKVGAATQQRTVERPVLHAKTLGGEEYDLAAHRGKWVLVNFWATWCAPCLKEMPELSALHRRRNDVEVIGLAYDDSKPEEIQAFLRSHSVDYPIIIVDVFDPPKDFAVPRGLPMSYLIAPDGTVAKQFLGSITARDVEGLIGPAGKAG</sequence>
<evidence type="ECO:0000313" key="6">
    <source>
        <dbReference type="EMBL" id="EWS77111.1"/>
    </source>
</evidence>
<evidence type="ECO:0000256" key="4">
    <source>
        <dbReference type="ARBA" id="ARBA00023284"/>
    </source>
</evidence>
<dbReference type="Proteomes" id="UP000020406">
    <property type="component" value="Unassembled WGS sequence"/>
</dbReference>
<keyword evidence="3" id="KW-1015">Disulfide bond</keyword>
<dbReference type="SUPFAM" id="SSF52833">
    <property type="entry name" value="Thioredoxin-like"/>
    <property type="match status" value="1"/>
</dbReference>
<dbReference type="Pfam" id="PF00578">
    <property type="entry name" value="AhpC-TSA"/>
    <property type="match status" value="1"/>
</dbReference>
<proteinExistence type="predicted"/>
<dbReference type="PROSITE" id="PS00194">
    <property type="entry name" value="THIOREDOXIN_1"/>
    <property type="match status" value="1"/>
</dbReference>
<evidence type="ECO:0000256" key="2">
    <source>
        <dbReference type="ARBA" id="ARBA00022748"/>
    </source>
</evidence>
<organism evidence="6 7">
    <name type="scientific">Xylella taiwanensis</name>
    <dbReference type="NCBI Taxonomy" id="1444770"/>
    <lineage>
        <taxon>Bacteria</taxon>
        <taxon>Pseudomonadati</taxon>
        <taxon>Pseudomonadota</taxon>
        <taxon>Gammaproteobacteria</taxon>
        <taxon>Lysobacterales</taxon>
        <taxon>Lysobacteraceae</taxon>
        <taxon>Xylella</taxon>
    </lineage>
</organism>
<dbReference type="CDD" id="cd02966">
    <property type="entry name" value="TlpA_like_family"/>
    <property type="match status" value="1"/>
</dbReference>
<protein>
    <submittedName>
        <fullName evidence="6">Thioredoxin</fullName>
    </submittedName>
</protein>
<evidence type="ECO:0000313" key="7">
    <source>
        <dbReference type="Proteomes" id="UP000020406"/>
    </source>
</evidence>
<keyword evidence="2" id="KW-0201">Cytochrome c-type biogenesis</keyword>
<evidence type="ECO:0000256" key="1">
    <source>
        <dbReference type="ARBA" id="ARBA00004196"/>
    </source>
</evidence>
<comment type="subcellular location">
    <subcellularLocation>
        <location evidence="1">Cell envelope</location>
    </subcellularLocation>
</comment>
<dbReference type="InterPro" id="IPR050553">
    <property type="entry name" value="Thioredoxin_ResA/DsbE_sf"/>
</dbReference>
<dbReference type="AlphaFoldDB" id="Z9JH23"/>
<keyword evidence="4" id="KW-0676">Redox-active center</keyword>
<dbReference type="PROSITE" id="PS51352">
    <property type="entry name" value="THIOREDOXIN_2"/>
    <property type="match status" value="1"/>
</dbReference>
<dbReference type="InterPro" id="IPR013766">
    <property type="entry name" value="Thioredoxin_domain"/>
</dbReference>
<gene>
    <name evidence="6" type="ORF">AF72_12595</name>
</gene>
<dbReference type="Gene3D" id="3.40.30.10">
    <property type="entry name" value="Glutaredoxin"/>
    <property type="match status" value="1"/>
</dbReference>
<dbReference type="PANTHER" id="PTHR42852">
    <property type="entry name" value="THIOL:DISULFIDE INTERCHANGE PROTEIN DSBE"/>
    <property type="match status" value="1"/>
</dbReference>
<dbReference type="GO" id="GO:0015036">
    <property type="term" value="F:disulfide oxidoreductase activity"/>
    <property type="evidence" value="ECO:0007669"/>
    <property type="project" value="UniProtKB-ARBA"/>
</dbReference>
<dbReference type="GO" id="GO:0030313">
    <property type="term" value="C:cell envelope"/>
    <property type="evidence" value="ECO:0007669"/>
    <property type="project" value="UniProtKB-SubCell"/>
</dbReference>
<dbReference type="InterPro" id="IPR036249">
    <property type="entry name" value="Thioredoxin-like_sf"/>
</dbReference>
<dbReference type="InterPro" id="IPR000866">
    <property type="entry name" value="AhpC/TSA"/>
</dbReference>
<dbReference type="EMBL" id="JDSQ01000032">
    <property type="protein sequence ID" value="EWS77111.1"/>
    <property type="molecule type" value="Genomic_DNA"/>
</dbReference>
<feature type="domain" description="Thioredoxin" evidence="5">
    <location>
        <begin position="147"/>
        <end position="285"/>
    </location>
</feature>
<reference evidence="6 7" key="1">
    <citation type="journal article" date="2014" name="Genome Announc.">
        <title>Draft Genome Sequence of Xylella fastidiosa Pear Leaf Scorch Strain in Taiwan.</title>
        <authorList>
            <person name="Su C.C."/>
            <person name="Deng W.L."/>
            <person name="Jan F.J."/>
            <person name="Chang C.J."/>
            <person name="Huang H."/>
            <person name="Chen J."/>
        </authorList>
    </citation>
    <scope>NUCLEOTIDE SEQUENCE [LARGE SCALE GENOMIC DNA]</scope>
    <source>
        <strain evidence="6 7">PLS229</strain>
    </source>
</reference>
<dbReference type="GO" id="GO:0016209">
    <property type="term" value="F:antioxidant activity"/>
    <property type="evidence" value="ECO:0007669"/>
    <property type="project" value="InterPro"/>
</dbReference>
<dbReference type="GO" id="GO:0017004">
    <property type="term" value="P:cytochrome complex assembly"/>
    <property type="evidence" value="ECO:0007669"/>
    <property type="project" value="UniProtKB-KW"/>
</dbReference>
<dbReference type="InterPro" id="IPR017937">
    <property type="entry name" value="Thioredoxin_CS"/>
</dbReference>
<comment type="caution">
    <text evidence="6">The sequence shown here is derived from an EMBL/GenBank/DDBJ whole genome shotgun (WGS) entry which is preliminary data.</text>
</comment>
<evidence type="ECO:0000256" key="3">
    <source>
        <dbReference type="ARBA" id="ARBA00023157"/>
    </source>
</evidence>
<dbReference type="PATRIC" id="fig|1444770.3.peg.2977"/>
<dbReference type="STRING" id="1444770.AF72_12595"/>
<accession>Z9JH23</accession>
<dbReference type="eggNOG" id="COG0526">
    <property type="taxonomic scope" value="Bacteria"/>
</dbReference>
<dbReference type="PANTHER" id="PTHR42852:SF6">
    <property type="entry name" value="THIOL:DISULFIDE INTERCHANGE PROTEIN DSBE"/>
    <property type="match status" value="1"/>
</dbReference>